<feature type="chain" id="PRO_5002223199" evidence="1">
    <location>
        <begin position="17"/>
        <end position="81"/>
    </location>
</feature>
<reference evidence="3" key="2">
    <citation type="submission" date="2015-01" db="EMBL/GenBank/DDBJ databases">
        <title>Evolutionary Origins and Diversification of the Mycorrhizal Mutualists.</title>
        <authorList>
            <consortium name="DOE Joint Genome Institute"/>
            <consortium name="Mycorrhizal Genomics Consortium"/>
            <person name="Kohler A."/>
            <person name="Kuo A."/>
            <person name="Nagy L.G."/>
            <person name="Floudas D."/>
            <person name="Copeland A."/>
            <person name="Barry K.W."/>
            <person name="Cichocki N."/>
            <person name="Veneault-Fourrey C."/>
            <person name="LaButti K."/>
            <person name="Lindquist E.A."/>
            <person name="Lipzen A."/>
            <person name="Lundell T."/>
            <person name="Morin E."/>
            <person name="Murat C."/>
            <person name="Riley R."/>
            <person name="Ohm R."/>
            <person name="Sun H."/>
            <person name="Tunlid A."/>
            <person name="Henrissat B."/>
            <person name="Grigoriev I.V."/>
            <person name="Hibbett D.S."/>
            <person name="Martin F."/>
        </authorList>
    </citation>
    <scope>NUCLEOTIDE SEQUENCE [LARGE SCALE GENOMIC DNA]</scope>
    <source>
        <strain evidence="3">LaAM-08-1</strain>
    </source>
</reference>
<dbReference type="HOGENOM" id="CLU_2574230_0_0_1"/>
<name>A0A0C9Y9Q5_9AGAR</name>
<sequence length="81" mass="9015">MLIFLWVLFDVDFSYKGDRCCNVSDAPPLSDSSIYPPTYDVNLTSWRDALQGVSLKARLAVHSGRLPIGKEPLGLKSRTES</sequence>
<gene>
    <name evidence="2" type="ORF">K443DRAFT_398424</name>
</gene>
<proteinExistence type="predicted"/>
<organism evidence="2 3">
    <name type="scientific">Laccaria amethystina LaAM-08-1</name>
    <dbReference type="NCBI Taxonomy" id="1095629"/>
    <lineage>
        <taxon>Eukaryota</taxon>
        <taxon>Fungi</taxon>
        <taxon>Dikarya</taxon>
        <taxon>Basidiomycota</taxon>
        <taxon>Agaricomycotina</taxon>
        <taxon>Agaricomycetes</taxon>
        <taxon>Agaricomycetidae</taxon>
        <taxon>Agaricales</taxon>
        <taxon>Agaricineae</taxon>
        <taxon>Hydnangiaceae</taxon>
        <taxon>Laccaria</taxon>
    </lineage>
</organism>
<dbReference type="AlphaFoldDB" id="A0A0C9Y9Q5"/>
<dbReference type="EMBL" id="KN838566">
    <property type="protein sequence ID" value="KIK04768.1"/>
    <property type="molecule type" value="Genomic_DNA"/>
</dbReference>
<protein>
    <submittedName>
        <fullName evidence="2">Uncharacterized protein</fullName>
    </submittedName>
</protein>
<reference evidence="2 3" key="1">
    <citation type="submission" date="2014-04" db="EMBL/GenBank/DDBJ databases">
        <authorList>
            <consortium name="DOE Joint Genome Institute"/>
            <person name="Kuo A."/>
            <person name="Kohler A."/>
            <person name="Nagy L.G."/>
            <person name="Floudas D."/>
            <person name="Copeland A."/>
            <person name="Barry K.W."/>
            <person name="Cichocki N."/>
            <person name="Veneault-Fourrey C."/>
            <person name="LaButti K."/>
            <person name="Lindquist E.A."/>
            <person name="Lipzen A."/>
            <person name="Lundell T."/>
            <person name="Morin E."/>
            <person name="Murat C."/>
            <person name="Sun H."/>
            <person name="Tunlid A."/>
            <person name="Henrissat B."/>
            <person name="Grigoriev I.V."/>
            <person name="Hibbett D.S."/>
            <person name="Martin F."/>
            <person name="Nordberg H.P."/>
            <person name="Cantor M.N."/>
            <person name="Hua S.X."/>
        </authorList>
    </citation>
    <scope>NUCLEOTIDE SEQUENCE [LARGE SCALE GENOMIC DNA]</scope>
    <source>
        <strain evidence="2 3">LaAM-08-1</strain>
    </source>
</reference>
<evidence type="ECO:0000256" key="1">
    <source>
        <dbReference type="SAM" id="SignalP"/>
    </source>
</evidence>
<evidence type="ECO:0000313" key="2">
    <source>
        <dbReference type="EMBL" id="KIK04768.1"/>
    </source>
</evidence>
<accession>A0A0C9Y9Q5</accession>
<evidence type="ECO:0000313" key="3">
    <source>
        <dbReference type="Proteomes" id="UP000054477"/>
    </source>
</evidence>
<feature type="signal peptide" evidence="1">
    <location>
        <begin position="1"/>
        <end position="16"/>
    </location>
</feature>
<dbReference type="Proteomes" id="UP000054477">
    <property type="component" value="Unassembled WGS sequence"/>
</dbReference>
<keyword evidence="1" id="KW-0732">Signal</keyword>
<keyword evidence="3" id="KW-1185">Reference proteome</keyword>